<dbReference type="Proteomes" id="UP001485043">
    <property type="component" value="Unassembled WGS sequence"/>
</dbReference>
<evidence type="ECO:0000256" key="1">
    <source>
        <dbReference type="SAM" id="MobiDB-lite"/>
    </source>
</evidence>
<comment type="caution">
    <text evidence="2">The sequence shown here is derived from an EMBL/GenBank/DDBJ whole genome shotgun (WGS) entry which is preliminary data.</text>
</comment>
<evidence type="ECO:0000313" key="3">
    <source>
        <dbReference type="Proteomes" id="UP001485043"/>
    </source>
</evidence>
<accession>A0AAW1T756</accession>
<dbReference type="AlphaFoldDB" id="A0AAW1T756"/>
<sequence>MNSEDKQSSSMSQVTPPSVKLTKDLPHATYWPPPLEDPGQDLAEITRCYFDEQHNQGLPPWLYFLQGISHEFRRIAASFPELWDFERNTRPGWLSLPAMILAHGRAPAALPVKRNQSRLCCQGPSQSASRTLVELEIHHGHKRQHQAPVATLPFLKPTRRCSSSMHRRPAATWLAHANVQSASSAELQEVRDYSQWQLDETSRGHRPLPRDRFTSRQPVSAIRAISDGTKEQPGQKISRPVTSSGRATSAAAGPIGTPHDLHKYDHLADSLVADLDRLPPETIAIVGQKLMDVSSKAYRGTAPENRKKLSCLGAVLHSTATSNGREVYIDNPDVLATLAPFLSRAHAGCAHGPGCSHAVPRADGLPHPMVLQQSCSSPGRHFTSGNGATKLRSTRPAQ</sequence>
<feature type="region of interest" description="Disordered" evidence="1">
    <location>
        <begin position="224"/>
        <end position="260"/>
    </location>
</feature>
<proteinExistence type="predicted"/>
<evidence type="ECO:0000313" key="2">
    <source>
        <dbReference type="EMBL" id="KAK9864658.1"/>
    </source>
</evidence>
<feature type="region of interest" description="Disordered" evidence="1">
    <location>
        <begin position="374"/>
        <end position="398"/>
    </location>
</feature>
<feature type="compositionally biased region" description="Low complexity" evidence="1">
    <location>
        <begin position="242"/>
        <end position="253"/>
    </location>
</feature>
<feature type="compositionally biased region" description="Polar residues" evidence="1">
    <location>
        <begin position="374"/>
        <end position="387"/>
    </location>
</feature>
<reference evidence="2 3" key="1">
    <citation type="journal article" date="2024" name="Nat. Commun.">
        <title>Phylogenomics reveals the evolutionary origins of lichenization in chlorophyte algae.</title>
        <authorList>
            <person name="Puginier C."/>
            <person name="Libourel C."/>
            <person name="Otte J."/>
            <person name="Skaloud P."/>
            <person name="Haon M."/>
            <person name="Grisel S."/>
            <person name="Petersen M."/>
            <person name="Berrin J.G."/>
            <person name="Delaux P.M."/>
            <person name="Dal Grande F."/>
            <person name="Keller J."/>
        </authorList>
    </citation>
    <scope>NUCLEOTIDE SEQUENCE [LARGE SCALE GENOMIC DNA]</scope>
    <source>
        <strain evidence="2 3">SAG 2523</strain>
    </source>
</reference>
<organism evidence="2 3">
    <name type="scientific">Apatococcus fuscideae</name>
    <dbReference type="NCBI Taxonomy" id="2026836"/>
    <lineage>
        <taxon>Eukaryota</taxon>
        <taxon>Viridiplantae</taxon>
        <taxon>Chlorophyta</taxon>
        <taxon>core chlorophytes</taxon>
        <taxon>Trebouxiophyceae</taxon>
        <taxon>Chlorellales</taxon>
        <taxon>Chlorellaceae</taxon>
        <taxon>Apatococcus</taxon>
    </lineage>
</organism>
<keyword evidence="3" id="KW-1185">Reference proteome</keyword>
<protein>
    <submittedName>
        <fullName evidence="2">Uncharacterized protein</fullName>
    </submittedName>
</protein>
<dbReference type="EMBL" id="JALJOV010000327">
    <property type="protein sequence ID" value="KAK9864658.1"/>
    <property type="molecule type" value="Genomic_DNA"/>
</dbReference>
<name>A0AAW1T756_9CHLO</name>
<gene>
    <name evidence="2" type="ORF">WJX84_006976</name>
</gene>
<feature type="region of interest" description="Disordered" evidence="1">
    <location>
        <begin position="1"/>
        <end position="36"/>
    </location>
</feature>